<reference evidence="1" key="1">
    <citation type="submission" date="2012-12" db="EMBL/GenBank/DDBJ databases">
        <title>Identification and characterization of a phenylalanine ammonia-lyase gene family in Isatis indigotica Fort.</title>
        <authorList>
            <person name="Liu Q."/>
            <person name="Chen J."/>
            <person name="Zhou X."/>
            <person name="Di P."/>
            <person name="Xiao Y."/>
            <person name="Xuan H."/>
            <person name="Zhang L."/>
            <person name="Chen W."/>
        </authorList>
    </citation>
    <scope>NUCLEOTIDE SEQUENCE</scope>
    <source>
        <tissue evidence="1">Salivary gland</tissue>
    </source>
</reference>
<evidence type="ECO:0000313" key="1">
    <source>
        <dbReference type="EMBL" id="JAA65734.1"/>
    </source>
</evidence>
<organism evidence="1">
    <name type="scientific">Ixodes ricinus</name>
    <name type="common">Common tick</name>
    <name type="synonym">Acarus ricinus</name>
    <dbReference type="NCBI Taxonomy" id="34613"/>
    <lineage>
        <taxon>Eukaryota</taxon>
        <taxon>Metazoa</taxon>
        <taxon>Ecdysozoa</taxon>
        <taxon>Arthropoda</taxon>
        <taxon>Chelicerata</taxon>
        <taxon>Arachnida</taxon>
        <taxon>Acari</taxon>
        <taxon>Parasitiformes</taxon>
        <taxon>Ixodida</taxon>
        <taxon>Ixodoidea</taxon>
        <taxon>Ixodidae</taxon>
        <taxon>Ixodinae</taxon>
        <taxon>Ixodes</taxon>
    </lineage>
</organism>
<name>A0A0K8R5J4_IXORI</name>
<proteinExistence type="evidence at transcript level"/>
<accession>A0A0K8R5J4</accession>
<protein>
    <submittedName>
        <fullName evidence="1">Uncharacterized protein</fullName>
    </submittedName>
</protein>
<sequence>MGCTIILKFSVKPVSEIGHISMQASVGNHYNWFCSSPFLPGPIFRCCAISRPHEPMTLYSTSHLCMHNFLFLMSAFPFAPLCCSHPILVFQLAVNLTQASNTYRAQLPELPTESFSHTLKGPAAVGGLEKAQL</sequence>
<dbReference type="EMBL" id="GADI01008074">
    <property type="protein sequence ID" value="JAA65734.1"/>
    <property type="molecule type" value="mRNA"/>
</dbReference>
<dbReference type="AlphaFoldDB" id="A0A0K8R5J4"/>